<dbReference type="PROSITE" id="PS50883">
    <property type="entry name" value="EAL"/>
    <property type="match status" value="1"/>
</dbReference>
<dbReference type="NCBIfam" id="TIGR00254">
    <property type="entry name" value="GGDEF"/>
    <property type="match status" value="1"/>
</dbReference>
<evidence type="ECO:0000313" key="4">
    <source>
        <dbReference type="EMBL" id="PXV90253.1"/>
    </source>
</evidence>
<organism evidence="4 5">
    <name type="scientific">Lachnotalea glycerini</name>
    <dbReference type="NCBI Taxonomy" id="1763509"/>
    <lineage>
        <taxon>Bacteria</taxon>
        <taxon>Bacillati</taxon>
        <taxon>Bacillota</taxon>
        <taxon>Clostridia</taxon>
        <taxon>Lachnospirales</taxon>
        <taxon>Lachnospiraceae</taxon>
        <taxon>Lachnotalea</taxon>
    </lineage>
</organism>
<feature type="transmembrane region" description="Helical" evidence="1">
    <location>
        <begin position="44"/>
        <end position="65"/>
    </location>
</feature>
<dbReference type="Pfam" id="PF00563">
    <property type="entry name" value="EAL"/>
    <property type="match status" value="1"/>
</dbReference>
<dbReference type="EMBL" id="QICS01000005">
    <property type="protein sequence ID" value="PXV90253.1"/>
    <property type="molecule type" value="Genomic_DNA"/>
</dbReference>
<dbReference type="Proteomes" id="UP000247523">
    <property type="component" value="Unassembled WGS sequence"/>
</dbReference>
<dbReference type="AlphaFoldDB" id="A0A255IGE2"/>
<sequence>MMIKSKKSNDTHWMVRFILLQIAFLLVLNSLIVAMKIHNLTREIFLCSLFVILYICFSIAFLKIFKRSSNKKIKIKYKNESGEKPEYWSYHDILTGLPNRSYFENIIPIKLSEAQLMNHKVTVLFIGLDNFKKINDTLGHAIGDSIIKEVAKRLFSSNDESYETIRFGGDEFVIVMSGHKNLSEIEKSIKKIKQAFMAGFDVNKEKIHLTASLGYAVYPEQAQEWKKLLQYADIAMYHAKSSGKNAVMMFHHDMCKDMQNRMILEQKIVECIKNNGFEMYYQPQYDFYQNQFRGFEALIRWYDAELGWISPAIFIPIAEESGDIIEIGEWVLREVCNTWAKWKKMFGQDGVISINVSAAQLTKTNFVELIDRVIVEYKINPSEIELEITESVFINDTDSIISTLNSLKNIGVSLSLDDFGTGYSSLTYLKDLPMDTLKIDKSFINDITENNRQAEITDALIELVHKLNMETIAEGVETKEQYDFLRYMKCDNIQGFYTGKPMDEQTAAQLLEQKCYA</sequence>
<evidence type="ECO:0000259" key="2">
    <source>
        <dbReference type="PROSITE" id="PS50883"/>
    </source>
</evidence>
<gene>
    <name evidence="4" type="ORF">C8E03_105161</name>
</gene>
<dbReference type="InterPro" id="IPR001633">
    <property type="entry name" value="EAL_dom"/>
</dbReference>
<dbReference type="RefSeq" id="WP_094377559.1">
    <property type="nucleotide sequence ID" value="NZ_QICS01000005.1"/>
</dbReference>
<evidence type="ECO:0000313" key="5">
    <source>
        <dbReference type="Proteomes" id="UP000247523"/>
    </source>
</evidence>
<comment type="caution">
    <text evidence="4">The sequence shown here is derived from an EMBL/GenBank/DDBJ whole genome shotgun (WGS) entry which is preliminary data.</text>
</comment>
<keyword evidence="1" id="KW-0812">Transmembrane</keyword>
<dbReference type="PROSITE" id="PS50887">
    <property type="entry name" value="GGDEF"/>
    <property type="match status" value="1"/>
</dbReference>
<reference evidence="4 5" key="1">
    <citation type="submission" date="2018-05" db="EMBL/GenBank/DDBJ databases">
        <title>Genomic Encyclopedia of Type Strains, Phase IV (KMG-IV): sequencing the most valuable type-strain genomes for metagenomic binning, comparative biology and taxonomic classification.</title>
        <authorList>
            <person name="Goeker M."/>
        </authorList>
    </citation>
    <scope>NUCLEOTIDE SEQUENCE [LARGE SCALE GENOMIC DNA]</scope>
    <source>
        <strain evidence="4 5">DSM 28816</strain>
    </source>
</reference>
<keyword evidence="1" id="KW-0472">Membrane</keyword>
<keyword evidence="1" id="KW-1133">Transmembrane helix</keyword>
<dbReference type="Gene3D" id="3.30.70.270">
    <property type="match status" value="1"/>
</dbReference>
<accession>A0A255IGE2</accession>
<dbReference type="PANTHER" id="PTHR44757">
    <property type="entry name" value="DIGUANYLATE CYCLASE DGCP"/>
    <property type="match status" value="1"/>
</dbReference>
<dbReference type="InterPro" id="IPR000160">
    <property type="entry name" value="GGDEF_dom"/>
</dbReference>
<evidence type="ECO:0000259" key="3">
    <source>
        <dbReference type="PROSITE" id="PS50887"/>
    </source>
</evidence>
<dbReference type="SUPFAM" id="SSF141868">
    <property type="entry name" value="EAL domain-like"/>
    <property type="match status" value="1"/>
</dbReference>
<dbReference type="InterPro" id="IPR052155">
    <property type="entry name" value="Biofilm_reg_signaling"/>
</dbReference>
<feature type="domain" description="GGDEF" evidence="3">
    <location>
        <begin position="119"/>
        <end position="252"/>
    </location>
</feature>
<dbReference type="SMART" id="SM00267">
    <property type="entry name" value="GGDEF"/>
    <property type="match status" value="1"/>
</dbReference>
<evidence type="ECO:0000256" key="1">
    <source>
        <dbReference type="SAM" id="Phobius"/>
    </source>
</evidence>
<feature type="domain" description="EAL" evidence="2">
    <location>
        <begin position="261"/>
        <end position="515"/>
    </location>
</feature>
<dbReference type="Pfam" id="PF00990">
    <property type="entry name" value="GGDEF"/>
    <property type="match status" value="1"/>
</dbReference>
<dbReference type="InterPro" id="IPR035919">
    <property type="entry name" value="EAL_sf"/>
</dbReference>
<dbReference type="Gene3D" id="3.20.20.450">
    <property type="entry name" value="EAL domain"/>
    <property type="match status" value="1"/>
</dbReference>
<dbReference type="InterPro" id="IPR043128">
    <property type="entry name" value="Rev_trsase/Diguanyl_cyclase"/>
</dbReference>
<dbReference type="InterPro" id="IPR029787">
    <property type="entry name" value="Nucleotide_cyclase"/>
</dbReference>
<dbReference type="SMART" id="SM00052">
    <property type="entry name" value="EAL"/>
    <property type="match status" value="1"/>
</dbReference>
<dbReference type="PANTHER" id="PTHR44757:SF2">
    <property type="entry name" value="BIOFILM ARCHITECTURE MAINTENANCE PROTEIN MBAA"/>
    <property type="match status" value="1"/>
</dbReference>
<dbReference type="CDD" id="cd01948">
    <property type="entry name" value="EAL"/>
    <property type="match status" value="1"/>
</dbReference>
<protein>
    <submittedName>
        <fullName evidence="4">Diguanylate cyclase (GGDEF)-like protein</fullName>
    </submittedName>
</protein>
<dbReference type="CDD" id="cd01949">
    <property type="entry name" value="GGDEF"/>
    <property type="match status" value="1"/>
</dbReference>
<proteinExistence type="predicted"/>
<dbReference type="SUPFAM" id="SSF55073">
    <property type="entry name" value="Nucleotide cyclase"/>
    <property type="match status" value="1"/>
</dbReference>
<name>A0A255IGE2_9FIRM</name>